<dbReference type="OrthoDB" id="9806887at2"/>
<dbReference type="Proteomes" id="UP000244201">
    <property type="component" value="Chromosome"/>
</dbReference>
<evidence type="ECO:0000313" key="3">
    <source>
        <dbReference type="Proteomes" id="UP000244201"/>
    </source>
</evidence>
<dbReference type="GeneID" id="55654194"/>
<evidence type="ECO:0000256" key="1">
    <source>
        <dbReference type="SAM" id="MobiDB-lite"/>
    </source>
</evidence>
<accession>A0A2R4SWT6</accession>
<sequence>MTALDQLAGADVLFPNWRDPSHPQAGGAEAYCYEIAGRPAAVVVEEVRRIRRRRRSRRRPSDLTVDSSAYRGRHPREEASASCPPIN</sequence>
<dbReference type="EMBL" id="CP026304">
    <property type="protein sequence ID" value="AVZ71304.1"/>
    <property type="molecule type" value="Genomic_DNA"/>
</dbReference>
<proteinExistence type="predicted"/>
<organism evidence="2 3">
    <name type="scientific">Streptomyces lunaelactis</name>
    <dbReference type="NCBI Taxonomy" id="1535768"/>
    <lineage>
        <taxon>Bacteria</taxon>
        <taxon>Bacillati</taxon>
        <taxon>Actinomycetota</taxon>
        <taxon>Actinomycetes</taxon>
        <taxon>Kitasatosporales</taxon>
        <taxon>Streptomycetaceae</taxon>
        <taxon>Streptomyces</taxon>
    </lineage>
</organism>
<reference evidence="2 3" key="1">
    <citation type="submission" date="2018-01" db="EMBL/GenBank/DDBJ databases">
        <title>Complete genome sequence of Streptomyces lunaelactis MM109T, a Ferroverdin A producer isolated from cave moonmilk deposits.</title>
        <authorList>
            <person name="Naome A."/>
            <person name="Martinet L."/>
            <person name="Maciejewska M."/>
            <person name="Anderssen S."/>
            <person name="Adam D."/>
            <person name="Tenconi E."/>
            <person name="Deflandre B."/>
            <person name="Arguelles-Arias A."/>
            <person name="Calusinska M."/>
            <person name="Copieters W."/>
            <person name="Karim L."/>
            <person name="Hanikenne M."/>
            <person name="Baurain D."/>
            <person name="van Wezel G."/>
            <person name="Smargiasso N."/>
            <person name="de Pauw E."/>
            <person name="Delfosse P."/>
            <person name="Rigali S."/>
        </authorList>
    </citation>
    <scope>NUCLEOTIDE SEQUENCE [LARGE SCALE GENOMIC DNA]</scope>
    <source>
        <strain evidence="2 3">MM109</strain>
    </source>
</reference>
<feature type="region of interest" description="Disordered" evidence="1">
    <location>
        <begin position="51"/>
        <end position="87"/>
    </location>
</feature>
<gene>
    <name evidence="2" type="ORF">SLUN_02755</name>
</gene>
<keyword evidence="3" id="KW-1185">Reference proteome</keyword>
<dbReference type="KEGG" id="slk:SLUN_02755"/>
<dbReference type="AlphaFoldDB" id="A0A2R4SWT6"/>
<dbReference type="RefSeq" id="WP_108146996.1">
    <property type="nucleotide sequence ID" value="NZ_CP026304.1"/>
</dbReference>
<name>A0A2R4SWT6_9ACTN</name>
<evidence type="ECO:0000313" key="2">
    <source>
        <dbReference type="EMBL" id="AVZ71304.1"/>
    </source>
</evidence>
<protein>
    <submittedName>
        <fullName evidence="2">Uncharacterized protein</fullName>
    </submittedName>
</protein>